<evidence type="ECO:0000256" key="1">
    <source>
        <dbReference type="ARBA" id="ARBA00022737"/>
    </source>
</evidence>
<dbReference type="PROSITE" id="PS50088">
    <property type="entry name" value="ANK_REPEAT"/>
    <property type="match status" value="1"/>
</dbReference>
<feature type="domain" description="NACHT-NTPase and P-loop NTPases N-terminal" evidence="4">
    <location>
        <begin position="13"/>
        <end position="84"/>
    </location>
</feature>
<name>A0A2S6CMA3_9PEZI</name>
<dbReference type="Pfam" id="PF24883">
    <property type="entry name" value="NPHP3_N"/>
    <property type="match status" value="1"/>
</dbReference>
<keyword evidence="7" id="KW-1185">Reference proteome</keyword>
<dbReference type="Pfam" id="PF00023">
    <property type="entry name" value="Ank"/>
    <property type="match status" value="1"/>
</dbReference>
<evidence type="ECO:0000259" key="5">
    <source>
        <dbReference type="Pfam" id="PF24883"/>
    </source>
</evidence>
<keyword evidence="2 3" id="KW-0040">ANK repeat</keyword>
<dbReference type="InterPro" id="IPR002110">
    <property type="entry name" value="Ankyrin_rpt"/>
</dbReference>
<evidence type="ECO:0000259" key="4">
    <source>
        <dbReference type="Pfam" id="PF17107"/>
    </source>
</evidence>
<dbReference type="InterPro" id="IPR056884">
    <property type="entry name" value="NPHP3-like_N"/>
</dbReference>
<dbReference type="PANTHER" id="PTHR24198">
    <property type="entry name" value="ANKYRIN REPEAT AND PROTEIN KINASE DOMAIN-CONTAINING PROTEIN"/>
    <property type="match status" value="1"/>
</dbReference>
<comment type="caution">
    <text evidence="6">The sequence shown here is derived from an EMBL/GenBank/DDBJ whole genome shotgun (WGS) entry which is preliminary data.</text>
</comment>
<dbReference type="EMBL" id="PNEN01000195">
    <property type="protein sequence ID" value="PPJ60852.1"/>
    <property type="molecule type" value="Genomic_DNA"/>
</dbReference>
<dbReference type="Pfam" id="PF12796">
    <property type="entry name" value="Ank_2"/>
    <property type="match status" value="2"/>
</dbReference>
<accession>A0A2S6CMA3</accession>
<feature type="repeat" description="ANK" evidence="3">
    <location>
        <begin position="1039"/>
        <end position="1063"/>
    </location>
</feature>
<dbReference type="InterPro" id="IPR031352">
    <property type="entry name" value="SesA"/>
</dbReference>
<organism evidence="6 7">
    <name type="scientific">Cercospora berteroae</name>
    <dbReference type="NCBI Taxonomy" id="357750"/>
    <lineage>
        <taxon>Eukaryota</taxon>
        <taxon>Fungi</taxon>
        <taxon>Dikarya</taxon>
        <taxon>Ascomycota</taxon>
        <taxon>Pezizomycotina</taxon>
        <taxon>Dothideomycetes</taxon>
        <taxon>Dothideomycetidae</taxon>
        <taxon>Mycosphaerellales</taxon>
        <taxon>Mycosphaerellaceae</taxon>
        <taxon>Cercospora</taxon>
    </lineage>
</organism>
<proteinExistence type="predicted"/>
<evidence type="ECO:0000313" key="7">
    <source>
        <dbReference type="Proteomes" id="UP000237631"/>
    </source>
</evidence>
<gene>
    <name evidence="6" type="ORF">CBER1_07236</name>
</gene>
<dbReference type="SMART" id="SM00248">
    <property type="entry name" value="ANK"/>
    <property type="match status" value="10"/>
</dbReference>
<evidence type="ECO:0000313" key="6">
    <source>
        <dbReference type="EMBL" id="PPJ60852.1"/>
    </source>
</evidence>
<dbReference type="AlphaFoldDB" id="A0A2S6CMA3"/>
<dbReference type="InterPro" id="IPR036770">
    <property type="entry name" value="Ankyrin_rpt-contain_sf"/>
</dbReference>
<dbReference type="Proteomes" id="UP000237631">
    <property type="component" value="Unassembled WGS sequence"/>
</dbReference>
<dbReference type="Pfam" id="PF17107">
    <property type="entry name" value="SesA"/>
    <property type="match status" value="1"/>
</dbReference>
<dbReference type="PANTHER" id="PTHR24198:SF165">
    <property type="entry name" value="ANKYRIN REPEAT-CONTAINING PROTEIN-RELATED"/>
    <property type="match status" value="1"/>
</dbReference>
<evidence type="ECO:0000256" key="3">
    <source>
        <dbReference type="PROSITE-ProRule" id="PRU00023"/>
    </source>
</evidence>
<evidence type="ECO:0000256" key="2">
    <source>
        <dbReference type="ARBA" id="ARBA00023043"/>
    </source>
</evidence>
<feature type="domain" description="Nephrocystin 3-like N-terminal" evidence="5">
    <location>
        <begin position="220"/>
        <end position="340"/>
    </location>
</feature>
<protein>
    <submittedName>
        <fullName evidence="6">Uncharacterized protein</fullName>
    </submittedName>
</protein>
<dbReference type="Gene3D" id="1.25.40.20">
    <property type="entry name" value="Ankyrin repeat-containing domain"/>
    <property type="match status" value="2"/>
</dbReference>
<dbReference type="SUPFAM" id="SSF48403">
    <property type="entry name" value="Ankyrin repeat"/>
    <property type="match status" value="1"/>
</dbReference>
<dbReference type="OrthoDB" id="3636959at2759"/>
<dbReference type="STRING" id="357750.A0A2S6CMA3"/>
<reference evidence="7" key="1">
    <citation type="journal article" date="2017" name="bioRxiv">
        <title>Conservation of a gene cluster reveals novel cercosporin biosynthetic mechanisms and extends production to the genus Colletotrichum.</title>
        <authorList>
            <person name="de Jonge R."/>
            <person name="Ebert M.K."/>
            <person name="Huitt-Roehl C.R."/>
            <person name="Pal P."/>
            <person name="Suttle J.C."/>
            <person name="Spanner R.E."/>
            <person name="Neubauer J.D."/>
            <person name="Jurick W.M.II."/>
            <person name="Stott K.A."/>
            <person name="Secor G.A."/>
            <person name="Thomma B.P.H.J."/>
            <person name="Van de Peer Y."/>
            <person name="Townsend C.A."/>
            <person name="Bolton M.D."/>
        </authorList>
    </citation>
    <scope>NUCLEOTIDE SEQUENCE [LARGE SCALE GENOMIC DNA]</scope>
    <source>
        <strain evidence="7">CBS538.71</strain>
    </source>
</reference>
<sequence length="1106" mass="124784">MSGVEAITIVQLIGACIDITKAVNDIGRAAKDATGLPPKLKELFERLPAINDLLNSARERAEKDEISAESRKSIKPILEHYSDNYGERLWKGTKTVFLGRDSRLQKHMSDIMENLKILELKGIFSINNKLDDLTETVQILAEEDTTARNAHSGSGNLNVHEGPGNQYNIGGGSNNTFNQNFGTHIHEGHSKIPLPEQCLRSLAFPDMEARSDINEKAEHTCEWIFEHEDYQTWMGRGGLLWIKGRAGTGKSTLMEAIRARSLPTRQKSFEHLSTARRTLVVSFFSNRRGEMLHQTAIGLFRSLLHQVLRCGDDLLSQFTKDSGFAEHHRTKGEPGRDKSWDWTESDLRELFRKYIKKVTETSNGPIQELSGERGHRLSICVSCRPYPQRLSSYDYCIEIVNQTQQDIARFLEEYCSEWSDWSDPQALPKVKKEILSRASGVFQWVIIVVGRVVELRDENLATILASIASLPQGLNDLYHDMFKPLRAENSSDRRAALRLFRWMTFAKGRLSLGELRYAAAIDADSPLEFVKDCKHSAHWCEDDDKMLKRLQRLSFGVVKLDGSHVQFDHESVRDYMLARGISSLESTQTDASLVNVVGRSEAILSRVCFGYLATHDVLEHSEEVLKAFESGRSGWSRHSQLDPEANPELQLGEYARDLCWKHANAAEAEGQSLRCILEITNWPLSRFGITSIFEEVLSRESKSDLNPKDKWSRTPLCGRVEVNSPDTKQKSPFAIAVHEGHEEVIRLFLQSQRVDMNSYILPDLKTPFAIAVDKGYEDVLVPLLKNARVNVNPRDYQQKTPFATAVGNGDEVMTRMLLECPRVDVNPRDESGSTPLFTAMYKAHKRVVRLLLECDRVDVNLPDPWGYTPLWTALYKTDIDEDIMKLLLKIERLNVNSRHDGGVTALAEAARCGVETSARLLLESQRVNLNCQDDMLRTPLSLASGNGHQDTAILLLLRSDIDPNAVDLGHKTPLWHAAYEGHENIAKMLLGDSRVHRWTKNNFGWTPLWAAVVRGHAQIVKLFWEGGFIDVNSRDYSDSGETFLELAASHSHAHILRLLIETGEIDLDMHDVACYFGRAASDGGRETVKALLETEEVRTGKTKVSI</sequence>
<dbReference type="PROSITE" id="PS50297">
    <property type="entry name" value="ANK_REP_REGION"/>
    <property type="match status" value="1"/>
</dbReference>
<keyword evidence="1" id="KW-0677">Repeat</keyword>